<dbReference type="Pfam" id="PF26390">
    <property type="entry name" value="MamS_MamX"/>
    <property type="match status" value="1"/>
</dbReference>
<dbReference type="EMBL" id="NPEU01000275">
    <property type="protein sequence ID" value="RAI35124.1"/>
    <property type="molecule type" value="Genomic_DNA"/>
</dbReference>
<protein>
    <recommendedName>
        <fullName evidence="2">Magnetosome protein MamS/MamX domain-containing protein</fullName>
    </recommendedName>
</protein>
<feature type="signal peptide" evidence="1">
    <location>
        <begin position="1"/>
        <end position="24"/>
    </location>
</feature>
<evidence type="ECO:0000313" key="4">
    <source>
        <dbReference type="Proteomes" id="UP000248863"/>
    </source>
</evidence>
<feature type="chain" id="PRO_5016416758" description="Magnetosome protein MamS/MamX domain-containing protein" evidence="1">
    <location>
        <begin position="25"/>
        <end position="167"/>
    </location>
</feature>
<proteinExistence type="predicted"/>
<dbReference type="InterPro" id="IPR058837">
    <property type="entry name" value="MamS_MamX_dom"/>
</dbReference>
<name>A0A327KAP9_9BRAD</name>
<feature type="domain" description="Magnetosome protein MamS/MamX" evidence="2">
    <location>
        <begin position="45"/>
        <end position="129"/>
    </location>
</feature>
<comment type="caution">
    <text evidence="3">The sequence shown here is derived from an EMBL/GenBank/DDBJ whole genome shotgun (WGS) entry which is preliminary data.</text>
</comment>
<evidence type="ECO:0000259" key="2">
    <source>
        <dbReference type="Pfam" id="PF26390"/>
    </source>
</evidence>
<gene>
    <name evidence="3" type="ORF">CH338_19810</name>
</gene>
<evidence type="ECO:0000256" key="1">
    <source>
        <dbReference type="SAM" id="SignalP"/>
    </source>
</evidence>
<dbReference type="Proteomes" id="UP000248863">
    <property type="component" value="Unassembled WGS sequence"/>
</dbReference>
<evidence type="ECO:0000313" key="3">
    <source>
        <dbReference type="EMBL" id="RAI35124.1"/>
    </source>
</evidence>
<reference evidence="3 4" key="1">
    <citation type="submission" date="2017-07" db="EMBL/GenBank/DDBJ databases">
        <title>Draft Genome Sequences of Select Purple Nonsulfur Bacteria.</title>
        <authorList>
            <person name="Lasarre B."/>
            <person name="Mckinlay J.B."/>
        </authorList>
    </citation>
    <scope>NUCLEOTIDE SEQUENCE [LARGE SCALE GENOMIC DNA]</scope>
    <source>
        <strain evidence="3 4">DSM 11907</strain>
    </source>
</reference>
<accession>A0A327KAP9</accession>
<keyword evidence="4" id="KW-1185">Reference proteome</keyword>
<sequence length="167" mass="17543">MRHFRSRAALGVLIVVVAAGSAFAQKGTGEATGIARRAEKPPIVTLSGAVTETKIGPCKLTTGRASEGAHLIVQTGDKTINLHLGPSAAVADVLKAAPVGRSITVDGFRTDRMPTDAYVAKSVKVDDRTFTLRDDSLRPTWAAGRGRGRGAWSGRGPGWRRGYGGCF</sequence>
<dbReference type="OrthoDB" id="7961020at2"/>
<dbReference type="RefSeq" id="WP_111358843.1">
    <property type="nucleotide sequence ID" value="NZ_NHSK01000076.1"/>
</dbReference>
<organism evidence="3 4">
    <name type="scientific">Rhodoplanes elegans</name>
    <dbReference type="NCBI Taxonomy" id="29408"/>
    <lineage>
        <taxon>Bacteria</taxon>
        <taxon>Pseudomonadati</taxon>
        <taxon>Pseudomonadota</taxon>
        <taxon>Alphaproteobacteria</taxon>
        <taxon>Hyphomicrobiales</taxon>
        <taxon>Nitrobacteraceae</taxon>
        <taxon>Rhodoplanes</taxon>
    </lineage>
</organism>
<dbReference type="AlphaFoldDB" id="A0A327KAP9"/>
<keyword evidence="1" id="KW-0732">Signal</keyword>